<feature type="compositionally biased region" description="Basic and acidic residues" evidence="11">
    <location>
        <begin position="1"/>
        <end position="19"/>
    </location>
</feature>
<evidence type="ECO:0000256" key="1">
    <source>
        <dbReference type="ARBA" id="ARBA00004374"/>
    </source>
</evidence>
<protein>
    <submittedName>
        <fullName evidence="12">Uncharacterized protein</fullName>
    </submittedName>
</protein>
<keyword evidence="8 9" id="KW-0472">Membrane</keyword>
<accession>A0A7M7KCT6</accession>
<reference evidence="12" key="1">
    <citation type="submission" date="2021-01" db="UniProtKB">
        <authorList>
            <consortium name="EnsemblMetazoa"/>
        </authorList>
    </citation>
    <scope>IDENTIFICATION</scope>
</reference>
<evidence type="ECO:0000256" key="4">
    <source>
        <dbReference type="ARBA" id="ARBA00022737"/>
    </source>
</evidence>
<evidence type="ECO:0000256" key="5">
    <source>
        <dbReference type="ARBA" id="ARBA00022787"/>
    </source>
</evidence>
<dbReference type="KEGG" id="vde:111251998"/>
<comment type="similarity">
    <text evidence="2 10">Belongs to the mitochondrial carrier (TC 2.A.29) family.</text>
</comment>
<keyword evidence="7" id="KW-0496">Mitochondrion</keyword>
<proteinExistence type="inferred from homology"/>
<dbReference type="SUPFAM" id="SSF103506">
    <property type="entry name" value="Mitochondrial carrier"/>
    <property type="match status" value="1"/>
</dbReference>
<evidence type="ECO:0000256" key="7">
    <source>
        <dbReference type="ARBA" id="ARBA00023128"/>
    </source>
</evidence>
<dbReference type="PANTHER" id="PTHR10780:SF18">
    <property type="entry name" value="LD43650P"/>
    <property type="match status" value="1"/>
</dbReference>
<dbReference type="PANTHER" id="PTHR10780">
    <property type="entry name" value="MITOCHONDRIAL CARRIER HOMOLOG"/>
    <property type="match status" value="1"/>
</dbReference>
<name>A0A7M7KCT6_VARDE</name>
<dbReference type="RefSeq" id="XP_022664974.1">
    <property type="nucleotide sequence ID" value="XM_022809239.1"/>
</dbReference>
<feature type="repeat" description="Solcar" evidence="9">
    <location>
        <begin position="133"/>
        <end position="221"/>
    </location>
</feature>
<evidence type="ECO:0000256" key="9">
    <source>
        <dbReference type="PROSITE-ProRule" id="PRU00282"/>
    </source>
</evidence>
<organism evidence="12 13">
    <name type="scientific">Varroa destructor</name>
    <name type="common">Honeybee mite</name>
    <dbReference type="NCBI Taxonomy" id="109461"/>
    <lineage>
        <taxon>Eukaryota</taxon>
        <taxon>Metazoa</taxon>
        <taxon>Ecdysozoa</taxon>
        <taxon>Arthropoda</taxon>
        <taxon>Chelicerata</taxon>
        <taxon>Arachnida</taxon>
        <taxon>Acari</taxon>
        <taxon>Parasitiformes</taxon>
        <taxon>Mesostigmata</taxon>
        <taxon>Gamasina</taxon>
        <taxon>Dermanyssoidea</taxon>
        <taxon>Varroidae</taxon>
        <taxon>Varroa</taxon>
    </lineage>
</organism>
<evidence type="ECO:0000313" key="12">
    <source>
        <dbReference type="EnsemblMetazoa" id="XP_022664974"/>
    </source>
</evidence>
<keyword evidence="6" id="KW-1133">Transmembrane helix</keyword>
<dbReference type="GeneID" id="111251998"/>
<keyword evidence="3 9" id="KW-0812">Transmembrane</keyword>
<dbReference type="InterPro" id="IPR018108">
    <property type="entry name" value="MCP_transmembrane"/>
</dbReference>
<keyword evidence="5" id="KW-1000">Mitochondrion outer membrane</keyword>
<evidence type="ECO:0000256" key="8">
    <source>
        <dbReference type="ARBA" id="ARBA00023136"/>
    </source>
</evidence>
<feature type="region of interest" description="Disordered" evidence="11">
    <location>
        <begin position="1"/>
        <end position="20"/>
    </location>
</feature>
<evidence type="ECO:0000313" key="13">
    <source>
        <dbReference type="Proteomes" id="UP000594260"/>
    </source>
</evidence>
<dbReference type="OrthoDB" id="10253709at2759"/>
<dbReference type="Proteomes" id="UP000594260">
    <property type="component" value="Unplaced"/>
</dbReference>
<dbReference type="RefSeq" id="XP_022664973.1">
    <property type="nucleotide sequence ID" value="XM_022809238.1"/>
</dbReference>
<keyword evidence="10" id="KW-0813">Transport</keyword>
<dbReference type="InParanoid" id="A0A7M7KCT6"/>
<dbReference type="FunCoup" id="A0A7M7KCT6">
    <property type="interactions" value="1415"/>
</dbReference>
<dbReference type="InterPro" id="IPR023395">
    <property type="entry name" value="MCP_dom_sf"/>
</dbReference>
<dbReference type="EnsemblMetazoa" id="XM_022809237">
    <property type="protein sequence ID" value="XP_022664972"/>
    <property type="gene ID" value="LOC111251998"/>
</dbReference>
<dbReference type="EnsemblMetazoa" id="XM_022809238">
    <property type="protein sequence ID" value="XP_022664973"/>
    <property type="gene ID" value="LOC111251998"/>
</dbReference>
<evidence type="ECO:0000256" key="6">
    <source>
        <dbReference type="ARBA" id="ARBA00022989"/>
    </source>
</evidence>
<evidence type="ECO:0000256" key="3">
    <source>
        <dbReference type="ARBA" id="ARBA00022692"/>
    </source>
</evidence>
<sequence>MSHIEDLEQRRKKEDDDHQSPPWYAVAGKCVMGAVIHPLDYVRVLIQLGYEPIEPVPTRRLFGKPALRLPSVFTYMGYIRSVDGFFGLYRGFGASLCGNFTQNVVMIHMTAAMPPVPTFEEDQELNAEDVKIMNFIQRTSQQMVARTVATILSQPFYVISCRMMAQFIGGELKYTSLLSSFREIIKDEGVSGLWNGLMPRLTGEILRIWLAGSVAFVINNYAVQEASVRSYITGTTNFLAASITYPFQVVGTVMTVSGAPIEAGGPPHLARYEGWTQCWKHLSQLGHLKRGSSLFWRYYQGPMGISFDGAAYKIPVDVSLLSKVN</sequence>
<dbReference type="AlphaFoldDB" id="A0A7M7KCT6"/>
<keyword evidence="4" id="KW-0677">Repeat</keyword>
<dbReference type="Gene3D" id="1.50.40.10">
    <property type="entry name" value="Mitochondrial carrier domain"/>
    <property type="match status" value="1"/>
</dbReference>
<evidence type="ECO:0000256" key="11">
    <source>
        <dbReference type="SAM" id="MobiDB-lite"/>
    </source>
</evidence>
<dbReference type="Pfam" id="PF00153">
    <property type="entry name" value="Mito_carr"/>
    <property type="match status" value="2"/>
</dbReference>
<comment type="subcellular location">
    <subcellularLocation>
        <location evidence="1">Mitochondrion outer membrane</location>
        <topology evidence="1">Multi-pass membrane protein</topology>
    </subcellularLocation>
</comment>
<keyword evidence="13" id="KW-1185">Reference proteome</keyword>
<evidence type="ECO:0000256" key="10">
    <source>
        <dbReference type="RuleBase" id="RU000488"/>
    </source>
</evidence>
<dbReference type="RefSeq" id="XP_022664972.1">
    <property type="nucleotide sequence ID" value="XM_022809237.1"/>
</dbReference>
<dbReference type="PROSITE" id="PS50920">
    <property type="entry name" value="SOLCAR"/>
    <property type="match status" value="1"/>
</dbReference>
<dbReference type="GO" id="GO:0005741">
    <property type="term" value="C:mitochondrial outer membrane"/>
    <property type="evidence" value="ECO:0007669"/>
    <property type="project" value="UniProtKB-SubCell"/>
</dbReference>
<dbReference type="EnsemblMetazoa" id="XM_022809239">
    <property type="protein sequence ID" value="XP_022664974"/>
    <property type="gene ID" value="LOC111251998"/>
</dbReference>
<evidence type="ECO:0000256" key="2">
    <source>
        <dbReference type="ARBA" id="ARBA00006375"/>
    </source>
</evidence>
<dbReference type="OMA" id="TSHEMVM"/>